<evidence type="ECO:0000313" key="3">
    <source>
        <dbReference type="Proteomes" id="UP000366945"/>
    </source>
</evidence>
<dbReference type="InterPro" id="IPR037523">
    <property type="entry name" value="VOC_core"/>
</dbReference>
<evidence type="ECO:0000313" key="2">
    <source>
        <dbReference type="EMBL" id="VVE55996.1"/>
    </source>
</evidence>
<organism evidence="2 3">
    <name type="scientific">Pandoraea pneumonica</name>
    <dbReference type="NCBI Taxonomy" id="2508299"/>
    <lineage>
        <taxon>Bacteria</taxon>
        <taxon>Pseudomonadati</taxon>
        <taxon>Pseudomonadota</taxon>
        <taxon>Betaproteobacteria</taxon>
        <taxon>Burkholderiales</taxon>
        <taxon>Burkholderiaceae</taxon>
        <taxon>Pandoraea</taxon>
    </lineage>
</organism>
<dbReference type="PROSITE" id="PS51819">
    <property type="entry name" value="VOC"/>
    <property type="match status" value="1"/>
</dbReference>
<gene>
    <name evidence="2" type="ORF">PPN31114_05050</name>
</gene>
<accession>A0A5E4Z4E9</accession>
<feature type="domain" description="VOC" evidence="1">
    <location>
        <begin position="53"/>
        <end position="181"/>
    </location>
</feature>
<dbReference type="SUPFAM" id="SSF54593">
    <property type="entry name" value="Glyoxalase/Bleomycin resistance protein/Dihydroxybiphenyl dioxygenase"/>
    <property type="match status" value="1"/>
</dbReference>
<proteinExistence type="predicted"/>
<sequence>MPSYRHAPVMLAKFVDVMAGSNAMESVRESAMSQAVLEPSTAVTSSAPVTPVAIDHVAYPSYDAAQTHRFYVDIMGFTLAGAQTGMSRLWGKPYLLVSYQIAPGEALAFFNCDGLAPVSHPDTPATQIHHVALRVRDREALERWKSRLNTHEVPFVVERHGDGEHLYLLDPNEVMLELCVATPESAAGQPQGAFDTLQRWLDGVR</sequence>
<dbReference type="Proteomes" id="UP000366945">
    <property type="component" value="Unassembled WGS sequence"/>
</dbReference>
<dbReference type="Gene3D" id="3.10.180.10">
    <property type="entry name" value="2,3-Dihydroxybiphenyl 1,2-Dioxygenase, domain 1"/>
    <property type="match status" value="1"/>
</dbReference>
<dbReference type="Pfam" id="PF00903">
    <property type="entry name" value="Glyoxalase"/>
    <property type="match status" value="1"/>
</dbReference>
<evidence type="ECO:0000259" key="1">
    <source>
        <dbReference type="PROSITE" id="PS51819"/>
    </source>
</evidence>
<dbReference type="OrthoDB" id="9804944at2"/>
<dbReference type="InterPro" id="IPR004360">
    <property type="entry name" value="Glyas_Fos-R_dOase_dom"/>
</dbReference>
<name>A0A5E4Z4E9_9BURK</name>
<dbReference type="EMBL" id="CABPSK010000007">
    <property type="protein sequence ID" value="VVE55996.1"/>
    <property type="molecule type" value="Genomic_DNA"/>
</dbReference>
<protein>
    <submittedName>
        <fullName evidence="2">VOC family protein</fullName>
    </submittedName>
</protein>
<reference evidence="2 3" key="1">
    <citation type="submission" date="2019-08" db="EMBL/GenBank/DDBJ databases">
        <authorList>
            <person name="Peeters C."/>
        </authorList>
    </citation>
    <scope>NUCLEOTIDE SEQUENCE [LARGE SCALE GENOMIC DNA]</scope>
    <source>
        <strain evidence="2 3">LMG 31114</strain>
    </source>
</reference>
<keyword evidence="3" id="KW-1185">Reference proteome</keyword>
<dbReference type="AlphaFoldDB" id="A0A5E4Z4E9"/>
<dbReference type="InterPro" id="IPR029068">
    <property type="entry name" value="Glyas_Bleomycin-R_OHBP_Dase"/>
</dbReference>